<evidence type="ECO:0000313" key="3">
    <source>
        <dbReference type="Proteomes" id="UP000034457"/>
    </source>
</evidence>
<protein>
    <submittedName>
        <fullName evidence="2">Putative membrane protein</fullName>
    </submittedName>
</protein>
<reference evidence="2 3" key="1">
    <citation type="journal article" date="2015" name="Nature">
        <title>rRNA introns, odd ribosomes, and small enigmatic genomes across a large radiation of phyla.</title>
        <authorList>
            <person name="Brown C.T."/>
            <person name="Hug L.A."/>
            <person name="Thomas B.C."/>
            <person name="Sharon I."/>
            <person name="Castelle C.J."/>
            <person name="Singh A."/>
            <person name="Wilkins M.J."/>
            <person name="Williams K.H."/>
            <person name="Banfield J.F."/>
        </authorList>
    </citation>
    <scope>NUCLEOTIDE SEQUENCE [LARGE SCALE GENOMIC DNA]</scope>
</reference>
<evidence type="ECO:0000313" key="2">
    <source>
        <dbReference type="EMBL" id="KKP72876.1"/>
    </source>
</evidence>
<feature type="transmembrane region" description="Helical" evidence="1">
    <location>
        <begin position="124"/>
        <end position="142"/>
    </location>
</feature>
<name>A0A0G0C9R1_9BACT</name>
<comment type="caution">
    <text evidence="2">The sequence shown here is derived from an EMBL/GenBank/DDBJ whole genome shotgun (WGS) entry which is preliminary data.</text>
</comment>
<dbReference type="PATRIC" id="fig|1618478.3.peg.458"/>
<dbReference type="EMBL" id="LBQC01000011">
    <property type="protein sequence ID" value="KKP72876.1"/>
    <property type="molecule type" value="Genomic_DNA"/>
</dbReference>
<keyword evidence="1" id="KW-0812">Transmembrane</keyword>
<evidence type="ECO:0000256" key="1">
    <source>
        <dbReference type="SAM" id="Phobius"/>
    </source>
</evidence>
<dbReference type="AlphaFoldDB" id="A0A0G0C9R1"/>
<dbReference type="STRING" id="1618478.UR68_C0011G0011"/>
<feature type="transmembrane region" description="Helical" evidence="1">
    <location>
        <begin position="151"/>
        <end position="174"/>
    </location>
</feature>
<accession>A0A0G0C9R1</accession>
<gene>
    <name evidence="2" type="ORF">UR68_C0011G0011</name>
</gene>
<feature type="transmembrane region" description="Helical" evidence="1">
    <location>
        <begin position="194"/>
        <end position="217"/>
    </location>
</feature>
<keyword evidence="1" id="KW-0472">Membrane</keyword>
<sequence length="219" mass="25295">MIVLVLELVLIYFVSRLVLKEIFLILNKFTNRNNLIYSMVALIYLPGTLVHEISHFLAALVLMLPVKKISIFPVFEKNEIKLGSVEYTKRDFLRGIIVGVSPVIFGMFTISLIFYFNIFPSNKFFLNLLFSYLIFSISSNMFSSKRDLQDLFIAIPVFFIILLVFYLLGLKINLSFLVLNNNGILSAILKEVNISLGIVFLINLSFFYILRFINLFFAK</sequence>
<organism evidence="2 3">
    <name type="scientific">Candidatus Roizmanbacteria bacterium GW2011_GWA2_35_19</name>
    <dbReference type="NCBI Taxonomy" id="1618478"/>
    <lineage>
        <taxon>Bacteria</taxon>
        <taxon>Candidatus Roizmaniibacteriota</taxon>
    </lineage>
</organism>
<feature type="transmembrane region" description="Helical" evidence="1">
    <location>
        <begin position="96"/>
        <end position="118"/>
    </location>
</feature>
<proteinExistence type="predicted"/>
<feature type="transmembrane region" description="Helical" evidence="1">
    <location>
        <begin position="36"/>
        <end position="62"/>
    </location>
</feature>
<dbReference type="Proteomes" id="UP000034457">
    <property type="component" value="Unassembled WGS sequence"/>
</dbReference>
<keyword evidence="1" id="KW-1133">Transmembrane helix</keyword>